<dbReference type="PANTHER" id="PTHR43591">
    <property type="entry name" value="METHYLTRANSFERASE"/>
    <property type="match status" value="1"/>
</dbReference>
<dbReference type="RefSeq" id="WP_168886907.1">
    <property type="nucleotide sequence ID" value="NZ_JABAHY010000003.1"/>
</dbReference>
<dbReference type="InterPro" id="IPR029063">
    <property type="entry name" value="SAM-dependent_MTases_sf"/>
</dbReference>
<keyword evidence="2" id="KW-0489">Methyltransferase</keyword>
<evidence type="ECO:0000313" key="2">
    <source>
        <dbReference type="EMBL" id="NLS09409.1"/>
    </source>
</evidence>
<comment type="caution">
    <text evidence="2">The sequence shown here is derived from an EMBL/GenBank/DDBJ whole genome shotgun (WGS) entry which is preliminary data.</text>
</comment>
<accession>A0A7X8TIV6</accession>
<dbReference type="Proteomes" id="UP000523139">
    <property type="component" value="Unassembled WGS sequence"/>
</dbReference>
<dbReference type="InterPro" id="IPR013216">
    <property type="entry name" value="Methyltransf_11"/>
</dbReference>
<dbReference type="GO" id="GO:0008757">
    <property type="term" value="F:S-adenosylmethionine-dependent methyltransferase activity"/>
    <property type="evidence" value="ECO:0007669"/>
    <property type="project" value="InterPro"/>
</dbReference>
<dbReference type="EMBL" id="JABAHY010000003">
    <property type="protein sequence ID" value="NLS09409.1"/>
    <property type="molecule type" value="Genomic_DNA"/>
</dbReference>
<evidence type="ECO:0000313" key="3">
    <source>
        <dbReference type="Proteomes" id="UP000523139"/>
    </source>
</evidence>
<dbReference type="Pfam" id="PF08241">
    <property type="entry name" value="Methyltransf_11"/>
    <property type="match status" value="1"/>
</dbReference>
<organism evidence="2 3">
    <name type="scientific">Nesterenkonia sedimenti</name>
    <dbReference type="NCBI Taxonomy" id="1463632"/>
    <lineage>
        <taxon>Bacteria</taxon>
        <taxon>Bacillati</taxon>
        <taxon>Actinomycetota</taxon>
        <taxon>Actinomycetes</taxon>
        <taxon>Micrococcales</taxon>
        <taxon>Micrococcaceae</taxon>
        <taxon>Nesterenkonia</taxon>
    </lineage>
</organism>
<dbReference type="GO" id="GO:0032259">
    <property type="term" value="P:methylation"/>
    <property type="evidence" value="ECO:0007669"/>
    <property type="project" value="UniProtKB-KW"/>
</dbReference>
<keyword evidence="2" id="KW-0808">Transferase</keyword>
<reference evidence="2 3" key="1">
    <citation type="submission" date="2020-04" db="EMBL/GenBank/DDBJ databases">
        <title>Nesterenkonia sp. nov., isolated from marine sediment.</title>
        <authorList>
            <person name="Zhang G."/>
        </authorList>
    </citation>
    <scope>NUCLEOTIDE SEQUENCE [LARGE SCALE GENOMIC DNA]</scope>
    <source>
        <strain evidence="2 3">MY13</strain>
    </source>
</reference>
<proteinExistence type="predicted"/>
<evidence type="ECO:0000259" key="1">
    <source>
        <dbReference type="Pfam" id="PF08241"/>
    </source>
</evidence>
<sequence length="199" mass="22299">MAGRGKRWNHNLHYHRLVLNGVPPQALSALDVGCGNGLLAEELRQSIPEVIGIDSDEGVLDKARELTDQVNWVKADVMTYPFGREFDVVASVATVHHIPNLEAALSRLAALTRPGGVLIIVGMAQGNGIKDALFSLAGAMQHRRLARKYGVWDHSAPTVWPPPHDYRTVRRTAEAVLPHVKWKKLLLWRYALIWRRPHH</sequence>
<dbReference type="SUPFAM" id="SSF53335">
    <property type="entry name" value="S-adenosyl-L-methionine-dependent methyltransferases"/>
    <property type="match status" value="1"/>
</dbReference>
<protein>
    <submittedName>
        <fullName evidence="2">Class I SAM-dependent methyltransferase</fullName>
    </submittedName>
</protein>
<dbReference type="Gene3D" id="3.40.50.150">
    <property type="entry name" value="Vaccinia Virus protein VP39"/>
    <property type="match status" value="1"/>
</dbReference>
<feature type="domain" description="Methyltransferase type 11" evidence="1">
    <location>
        <begin position="30"/>
        <end position="120"/>
    </location>
</feature>
<dbReference type="AlphaFoldDB" id="A0A7X8TIV6"/>
<gene>
    <name evidence="2" type="ORF">HGQ17_05170</name>
</gene>
<dbReference type="CDD" id="cd02440">
    <property type="entry name" value="AdoMet_MTases"/>
    <property type="match status" value="1"/>
</dbReference>
<keyword evidence="3" id="KW-1185">Reference proteome</keyword>
<name>A0A7X8TIV6_9MICC</name>